<gene>
    <name evidence="1" type="ORF">FHS40_005092</name>
</gene>
<keyword evidence="2" id="KW-1185">Reference proteome</keyword>
<proteinExistence type="predicted"/>
<protein>
    <submittedName>
        <fullName evidence="1">DNA invertase Pin-like site-specific DNA recombinase</fullName>
    </submittedName>
</protein>
<comment type="caution">
    <text evidence="1">The sequence shown here is derived from an EMBL/GenBank/DDBJ whole genome shotgun (WGS) entry which is preliminary data.</text>
</comment>
<evidence type="ECO:0000313" key="2">
    <source>
        <dbReference type="Proteomes" id="UP000549009"/>
    </source>
</evidence>
<dbReference type="EMBL" id="JACHJD010000008">
    <property type="protein sequence ID" value="MBB5105997.1"/>
    <property type="molecule type" value="Genomic_DNA"/>
</dbReference>
<sequence>MLRFAFYGRVSTEDQQDPAASRAWRLARATALTEAQGPVAAEYFDVGQSRAIPWKRRPRATALLTAPDRGFDAVVIGEPQRAFYGN</sequence>
<name>A0A7W8AZ31_STRST</name>
<organism evidence="1 2">
    <name type="scientific">Streptomyces spectabilis</name>
    <dbReference type="NCBI Taxonomy" id="68270"/>
    <lineage>
        <taxon>Bacteria</taxon>
        <taxon>Bacillati</taxon>
        <taxon>Actinomycetota</taxon>
        <taxon>Actinomycetes</taxon>
        <taxon>Kitasatosporales</taxon>
        <taxon>Streptomycetaceae</taxon>
        <taxon>Streptomyces</taxon>
    </lineage>
</organism>
<reference evidence="1 2" key="1">
    <citation type="submission" date="2020-08" db="EMBL/GenBank/DDBJ databases">
        <title>Genomic Encyclopedia of Type Strains, Phase III (KMG-III): the genomes of soil and plant-associated and newly described type strains.</title>
        <authorList>
            <person name="Whitman W."/>
        </authorList>
    </citation>
    <scope>NUCLEOTIDE SEQUENCE [LARGE SCALE GENOMIC DNA]</scope>
    <source>
        <strain evidence="1 2">CECT 3146</strain>
    </source>
</reference>
<dbReference type="GO" id="GO:0003677">
    <property type="term" value="F:DNA binding"/>
    <property type="evidence" value="ECO:0007669"/>
    <property type="project" value="InterPro"/>
</dbReference>
<evidence type="ECO:0000313" key="1">
    <source>
        <dbReference type="EMBL" id="MBB5105997.1"/>
    </source>
</evidence>
<dbReference type="Gene3D" id="3.40.50.1390">
    <property type="entry name" value="Resolvase, N-terminal catalytic domain"/>
    <property type="match status" value="1"/>
</dbReference>
<dbReference type="AlphaFoldDB" id="A0A7W8AZ31"/>
<dbReference type="GO" id="GO:0000150">
    <property type="term" value="F:DNA strand exchange activity"/>
    <property type="evidence" value="ECO:0007669"/>
    <property type="project" value="InterPro"/>
</dbReference>
<dbReference type="Proteomes" id="UP000549009">
    <property type="component" value="Unassembled WGS sequence"/>
</dbReference>
<dbReference type="InterPro" id="IPR036162">
    <property type="entry name" value="Resolvase-like_N_sf"/>
</dbReference>
<accession>A0A7W8AZ31</accession>
<dbReference type="SUPFAM" id="SSF53041">
    <property type="entry name" value="Resolvase-like"/>
    <property type="match status" value="1"/>
</dbReference>
<dbReference type="RefSeq" id="WP_212669184.1">
    <property type="nucleotide sequence ID" value="NZ_BMSQ01000007.1"/>
</dbReference>